<accession>A0A6A3F3E4</accession>
<dbReference type="Proteomes" id="UP000440732">
    <property type="component" value="Unassembled WGS sequence"/>
</dbReference>
<feature type="region of interest" description="Disordered" evidence="1">
    <location>
        <begin position="116"/>
        <end position="157"/>
    </location>
</feature>
<evidence type="ECO:0000313" key="2">
    <source>
        <dbReference type="EMBL" id="KAE8938260.1"/>
    </source>
</evidence>
<dbReference type="Proteomes" id="UP000441208">
    <property type="component" value="Unassembled WGS sequence"/>
</dbReference>
<dbReference type="EMBL" id="QXGB01002852">
    <property type="protein sequence ID" value="KAE9174551.1"/>
    <property type="molecule type" value="Genomic_DNA"/>
</dbReference>
<reference evidence="8 9" key="1">
    <citation type="submission" date="2018-08" db="EMBL/GenBank/DDBJ databases">
        <title>Genomic investigation of the strawberry pathogen Phytophthora fragariae indicates pathogenicity is determined by transcriptional variation in three key races.</title>
        <authorList>
            <person name="Adams T.M."/>
            <person name="Armitage A.D."/>
            <person name="Sobczyk M.K."/>
            <person name="Bates H.J."/>
            <person name="Dunwell J.M."/>
            <person name="Nellist C.F."/>
            <person name="Harrison R.J."/>
        </authorList>
    </citation>
    <scope>NUCLEOTIDE SEQUENCE [LARGE SCALE GENOMIC DNA]</scope>
    <source>
        <strain evidence="7 10">A4</strain>
        <strain evidence="6 11">BC-1</strain>
        <strain evidence="5 9">NOV-27</strain>
        <strain evidence="4 12">NOV-5</strain>
        <strain evidence="3 13">NOV-71</strain>
        <strain evidence="2 8">NOV-9</strain>
    </source>
</reference>
<dbReference type="AlphaFoldDB" id="A0A6A3F3E4"/>
<protein>
    <submittedName>
        <fullName evidence="2">Uncharacterized protein</fullName>
    </submittedName>
</protein>
<evidence type="ECO:0000256" key="1">
    <source>
        <dbReference type="SAM" id="MobiDB-lite"/>
    </source>
</evidence>
<sequence>MTVKGKFSAYMEAEKSFVVQQFQVALPFRSLGSWAAADVHMLRFMKKITCSVSDQLLTNVHVAGDMYVLRVGPAAQQHPRRGQTLLAQTTVRIETLKDMNKLPILMFEDGTVDLGTSNHEENSSVMKPRSEAVTTNDPDPMLLKFIGAEPSPDKRGR</sequence>
<evidence type="ECO:0000313" key="13">
    <source>
        <dbReference type="Proteomes" id="UP000441208"/>
    </source>
</evidence>
<evidence type="ECO:0000313" key="9">
    <source>
        <dbReference type="Proteomes" id="UP000433483"/>
    </source>
</evidence>
<dbReference type="EMBL" id="QXGE01002874">
    <property type="protein sequence ID" value="KAE9278590.1"/>
    <property type="molecule type" value="Genomic_DNA"/>
</dbReference>
<gene>
    <name evidence="7" type="ORF">PF001_g25094</name>
    <name evidence="6" type="ORF">PF002_g11905</name>
    <name evidence="5" type="ORF">PF005_g25811</name>
    <name evidence="4" type="ORF">PF006_g24983</name>
    <name evidence="3" type="ORF">PF007_g19424</name>
    <name evidence="2" type="ORF">PF009_g11852</name>
</gene>
<evidence type="ECO:0000313" key="5">
    <source>
        <dbReference type="EMBL" id="KAE9174551.1"/>
    </source>
</evidence>
<evidence type="ECO:0000313" key="4">
    <source>
        <dbReference type="EMBL" id="KAE9091183.1"/>
    </source>
</evidence>
<dbReference type="Proteomes" id="UP000433483">
    <property type="component" value="Unassembled WGS sequence"/>
</dbReference>
<evidence type="ECO:0000313" key="6">
    <source>
        <dbReference type="EMBL" id="KAE9234038.1"/>
    </source>
</evidence>
<name>A0A6A3F3E4_9STRA</name>
<dbReference type="EMBL" id="QXGA01002846">
    <property type="protein sequence ID" value="KAE9091183.1"/>
    <property type="molecule type" value="Genomic_DNA"/>
</dbReference>
<evidence type="ECO:0000313" key="8">
    <source>
        <dbReference type="Proteomes" id="UP000429523"/>
    </source>
</evidence>
<dbReference type="EMBL" id="QXGD01000559">
    <property type="protein sequence ID" value="KAE9234038.1"/>
    <property type="molecule type" value="Genomic_DNA"/>
</dbReference>
<dbReference type="EMBL" id="QXFZ01001470">
    <property type="protein sequence ID" value="KAE9089931.1"/>
    <property type="molecule type" value="Genomic_DNA"/>
</dbReference>
<proteinExistence type="predicted"/>
<evidence type="ECO:0000313" key="3">
    <source>
        <dbReference type="EMBL" id="KAE9089931.1"/>
    </source>
</evidence>
<keyword evidence="9" id="KW-1185">Reference proteome</keyword>
<dbReference type="Proteomes" id="UP000437068">
    <property type="component" value="Unassembled WGS sequence"/>
</dbReference>
<evidence type="ECO:0000313" key="11">
    <source>
        <dbReference type="Proteomes" id="UP000440367"/>
    </source>
</evidence>
<comment type="caution">
    <text evidence="2">The sequence shown here is derived from an EMBL/GenBank/DDBJ whole genome shotgun (WGS) entry which is preliminary data.</text>
</comment>
<evidence type="ECO:0000313" key="10">
    <source>
        <dbReference type="Proteomes" id="UP000437068"/>
    </source>
</evidence>
<dbReference type="Proteomes" id="UP000440367">
    <property type="component" value="Unassembled WGS sequence"/>
</dbReference>
<evidence type="ECO:0000313" key="12">
    <source>
        <dbReference type="Proteomes" id="UP000440732"/>
    </source>
</evidence>
<dbReference type="Proteomes" id="UP000429523">
    <property type="component" value="Unassembled WGS sequence"/>
</dbReference>
<evidence type="ECO:0000313" key="7">
    <source>
        <dbReference type="EMBL" id="KAE9278590.1"/>
    </source>
</evidence>
<organism evidence="2 8">
    <name type="scientific">Phytophthora fragariae</name>
    <dbReference type="NCBI Taxonomy" id="53985"/>
    <lineage>
        <taxon>Eukaryota</taxon>
        <taxon>Sar</taxon>
        <taxon>Stramenopiles</taxon>
        <taxon>Oomycota</taxon>
        <taxon>Peronosporomycetes</taxon>
        <taxon>Peronosporales</taxon>
        <taxon>Peronosporaceae</taxon>
        <taxon>Phytophthora</taxon>
    </lineage>
</organism>
<dbReference type="OrthoDB" id="10272776at2759"/>
<dbReference type="EMBL" id="QXGF01000573">
    <property type="protein sequence ID" value="KAE8938260.1"/>
    <property type="molecule type" value="Genomic_DNA"/>
</dbReference>